<dbReference type="PANTHER" id="PTHR33144:SF25">
    <property type="entry name" value="DUF4216 DOMAIN-CONTAINING PROTEIN"/>
    <property type="match status" value="1"/>
</dbReference>
<accession>A0AA41VER9</accession>
<evidence type="ECO:0000256" key="1">
    <source>
        <dbReference type="SAM" id="MobiDB-lite"/>
    </source>
</evidence>
<evidence type="ECO:0000313" key="3">
    <source>
        <dbReference type="EMBL" id="MCL7039896.1"/>
    </source>
</evidence>
<sequence length="235" mass="27112">MADGGQERQRFGMKFLDTLRPGQRLQVASWLNSPIGPHSTHIATYIGHLAKDGNILPLTVSHWTRMPAIFVLYAMSEVKKVFDCPDDLNDWIIDKLHDRWKSHKYSVKKEGFYKYKTQEERLAHRPKDVVESQWGPLIEYWQNPHQDAICAQNKQNKSKRTVYHSGGRKPHVKYAAELEAKLKRPPTAQEIYDATHAKQKKQVEALENKPSQHSSQSSSTRQNAEVLQLKVQDCT</sequence>
<evidence type="ECO:0000313" key="4">
    <source>
        <dbReference type="Proteomes" id="UP001177140"/>
    </source>
</evidence>
<dbReference type="EMBL" id="JAJJMA010063999">
    <property type="protein sequence ID" value="MCL7027059.1"/>
    <property type="molecule type" value="Genomic_DNA"/>
</dbReference>
<proteinExistence type="predicted"/>
<dbReference type="PANTHER" id="PTHR33144">
    <property type="entry name" value="OS10G0409366 PROTEIN-RELATED"/>
    <property type="match status" value="1"/>
</dbReference>
<dbReference type="Pfam" id="PF03004">
    <property type="entry name" value="Transposase_24"/>
    <property type="match status" value="1"/>
</dbReference>
<keyword evidence="4" id="KW-1185">Reference proteome</keyword>
<name>A0AA41VER9_PAPNU</name>
<dbReference type="EMBL" id="JAJJMA010206232">
    <property type="protein sequence ID" value="MCL7039896.1"/>
    <property type="molecule type" value="Genomic_DNA"/>
</dbReference>
<feature type="non-terminal residue" evidence="3">
    <location>
        <position position="235"/>
    </location>
</feature>
<evidence type="ECO:0008006" key="5">
    <source>
        <dbReference type="Google" id="ProtNLM"/>
    </source>
</evidence>
<dbReference type="Proteomes" id="UP001177140">
    <property type="component" value="Unassembled WGS sequence"/>
</dbReference>
<organism evidence="3 4">
    <name type="scientific">Papaver nudicaule</name>
    <name type="common">Iceland poppy</name>
    <dbReference type="NCBI Taxonomy" id="74823"/>
    <lineage>
        <taxon>Eukaryota</taxon>
        <taxon>Viridiplantae</taxon>
        <taxon>Streptophyta</taxon>
        <taxon>Embryophyta</taxon>
        <taxon>Tracheophyta</taxon>
        <taxon>Spermatophyta</taxon>
        <taxon>Magnoliopsida</taxon>
        <taxon>Ranunculales</taxon>
        <taxon>Papaveraceae</taxon>
        <taxon>Papaveroideae</taxon>
        <taxon>Papaver</taxon>
    </lineage>
</organism>
<dbReference type="InterPro" id="IPR004252">
    <property type="entry name" value="Probable_transposase_24"/>
</dbReference>
<evidence type="ECO:0000313" key="2">
    <source>
        <dbReference type="EMBL" id="MCL7027059.1"/>
    </source>
</evidence>
<dbReference type="AlphaFoldDB" id="A0AA41VER9"/>
<gene>
    <name evidence="3" type="ORF">MKW94_005413</name>
    <name evidence="2" type="ORF">MKW94_021584</name>
</gene>
<protein>
    <recommendedName>
        <fullName evidence="5">Transposase</fullName>
    </recommendedName>
</protein>
<reference evidence="3" key="1">
    <citation type="submission" date="2022-03" db="EMBL/GenBank/DDBJ databases">
        <title>A functionally conserved STORR gene fusion in Papaver species that diverged 16.8 million years ago.</title>
        <authorList>
            <person name="Catania T."/>
        </authorList>
    </citation>
    <scope>NUCLEOTIDE SEQUENCE</scope>
    <source>
        <strain evidence="3">S-191538</strain>
    </source>
</reference>
<comment type="caution">
    <text evidence="3">The sequence shown here is derived from an EMBL/GenBank/DDBJ whole genome shotgun (WGS) entry which is preliminary data.</text>
</comment>
<feature type="region of interest" description="Disordered" evidence="1">
    <location>
        <begin position="193"/>
        <end position="235"/>
    </location>
</feature>
<feature type="compositionally biased region" description="Basic and acidic residues" evidence="1">
    <location>
        <begin position="193"/>
        <end position="207"/>
    </location>
</feature>